<evidence type="ECO:0000259" key="10">
    <source>
        <dbReference type="PROSITE" id="PS50111"/>
    </source>
</evidence>
<evidence type="ECO:0000256" key="3">
    <source>
        <dbReference type="ARBA" id="ARBA00022692"/>
    </source>
</evidence>
<evidence type="ECO:0000313" key="12">
    <source>
        <dbReference type="EMBL" id="SKA66771.1"/>
    </source>
</evidence>
<keyword evidence="4" id="KW-1133">Transmembrane helix</keyword>
<dbReference type="Gene3D" id="3.30.450.20">
    <property type="entry name" value="PAS domain"/>
    <property type="match status" value="1"/>
</dbReference>
<evidence type="ECO:0000313" key="13">
    <source>
        <dbReference type="Proteomes" id="UP000189733"/>
    </source>
</evidence>
<dbReference type="Gene3D" id="1.10.8.500">
    <property type="entry name" value="HAMP domain in histidine kinase"/>
    <property type="match status" value="1"/>
</dbReference>
<keyword evidence="9" id="KW-0175">Coiled coil</keyword>
<dbReference type="CDD" id="cd11386">
    <property type="entry name" value="MCP_signal"/>
    <property type="match status" value="1"/>
</dbReference>
<evidence type="ECO:0000256" key="7">
    <source>
        <dbReference type="ARBA" id="ARBA00029447"/>
    </source>
</evidence>
<keyword evidence="13" id="KW-1185">Reference proteome</keyword>
<keyword evidence="2" id="KW-1003">Cell membrane</keyword>
<dbReference type="Gene3D" id="1.10.287.950">
    <property type="entry name" value="Methyl-accepting chemotaxis protein"/>
    <property type="match status" value="1"/>
</dbReference>
<evidence type="ECO:0000256" key="1">
    <source>
        <dbReference type="ARBA" id="ARBA00004651"/>
    </source>
</evidence>
<dbReference type="RefSeq" id="WP_159445888.1">
    <property type="nucleotide sequence ID" value="NZ_FUYA01000002.1"/>
</dbReference>
<dbReference type="SMART" id="SM01049">
    <property type="entry name" value="Cache_2"/>
    <property type="match status" value="1"/>
</dbReference>
<dbReference type="InterPro" id="IPR004089">
    <property type="entry name" value="MCPsignal_dom"/>
</dbReference>
<dbReference type="GO" id="GO:0006935">
    <property type="term" value="P:chemotaxis"/>
    <property type="evidence" value="ECO:0007669"/>
    <property type="project" value="UniProtKB-ARBA"/>
</dbReference>
<evidence type="ECO:0000256" key="9">
    <source>
        <dbReference type="SAM" id="Coils"/>
    </source>
</evidence>
<evidence type="ECO:0000256" key="2">
    <source>
        <dbReference type="ARBA" id="ARBA00022475"/>
    </source>
</evidence>
<evidence type="ECO:0000256" key="5">
    <source>
        <dbReference type="ARBA" id="ARBA00023136"/>
    </source>
</evidence>
<evidence type="ECO:0000256" key="8">
    <source>
        <dbReference type="PROSITE-ProRule" id="PRU00284"/>
    </source>
</evidence>
<feature type="coiled-coil region" evidence="9">
    <location>
        <begin position="406"/>
        <end position="433"/>
    </location>
</feature>
<name>A0A1T4VQK7_9BACT</name>
<dbReference type="Pfam" id="PF00015">
    <property type="entry name" value="MCPsignal"/>
    <property type="match status" value="1"/>
</dbReference>
<keyword evidence="5" id="KW-0472">Membrane</keyword>
<proteinExistence type="inferred from homology"/>
<organism evidence="12 13">
    <name type="scientific">Desulfobaculum bizertense DSM 18034</name>
    <dbReference type="NCBI Taxonomy" id="1121442"/>
    <lineage>
        <taxon>Bacteria</taxon>
        <taxon>Pseudomonadati</taxon>
        <taxon>Thermodesulfobacteriota</taxon>
        <taxon>Desulfovibrionia</taxon>
        <taxon>Desulfovibrionales</taxon>
        <taxon>Desulfovibrionaceae</taxon>
        <taxon>Desulfobaculum</taxon>
    </lineage>
</organism>
<dbReference type="GO" id="GO:0007165">
    <property type="term" value="P:signal transduction"/>
    <property type="evidence" value="ECO:0007669"/>
    <property type="project" value="UniProtKB-KW"/>
</dbReference>
<dbReference type="PANTHER" id="PTHR32089:SF112">
    <property type="entry name" value="LYSOZYME-LIKE PROTEIN-RELATED"/>
    <property type="match status" value="1"/>
</dbReference>
<evidence type="ECO:0000256" key="6">
    <source>
        <dbReference type="ARBA" id="ARBA00023224"/>
    </source>
</evidence>
<dbReference type="CDD" id="cd06225">
    <property type="entry name" value="HAMP"/>
    <property type="match status" value="1"/>
</dbReference>
<keyword evidence="3" id="KW-0812">Transmembrane</keyword>
<dbReference type="AlphaFoldDB" id="A0A1T4VQK7"/>
<feature type="domain" description="Methyl-accepting transducer" evidence="10">
    <location>
        <begin position="328"/>
        <end position="564"/>
    </location>
</feature>
<dbReference type="PANTHER" id="PTHR32089">
    <property type="entry name" value="METHYL-ACCEPTING CHEMOTAXIS PROTEIN MCPB"/>
    <property type="match status" value="1"/>
</dbReference>
<dbReference type="SMART" id="SM00283">
    <property type="entry name" value="MA"/>
    <property type="match status" value="1"/>
</dbReference>
<evidence type="ECO:0000256" key="4">
    <source>
        <dbReference type="ARBA" id="ARBA00022989"/>
    </source>
</evidence>
<dbReference type="PROSITE" id="PS50885">
    <property type="entry name" value="HAMP"/>
    <property type="match status" value="1"/>
</dbReference>
<comment type="subcellular location">
    <subcellularLocation>
        <location evidence="1">Cell membrane</location>
        <topology evidence="1">Multi-pass membrane protein</topology>
    </subcellularLocation>
</comment>
<dbReference type="Proteomes" id="UP000189733">
    <property type="component" value="Unassembled WGS sequence"/>
</dbReference>
<gene>
    <name evidence="12" type="ORF">SAMN02745702_00672</name>
</gene>
<accession>A0A1T4VQK7</accession>
<dbReference type="GO" id="GO:0005886">
    <property type="term" value="C:plasma membrane"/>
    <property type="evidence" value="ECO:0007669"/>
    <property type="project" value="UniProtKB-SubCell"/>
</dbReference>
<dbReference type="SUPFAM" id="SSF58104">
    <property type="entry name" value="Methyl-accepting chemotaxis protein (MCP) signaling domain"/>
    <property type="match status" value="1"/>
</dbReference>
<sequence length="605" mass="64636">MLRNSSIQTRIMFVLCATLLLLVAGVFSFLMNSHAIRDAVIHTTEQKMLDGHKNEIQTATRTLAAALSRSLQNIETPEEQKAFIKSATEHITFGADNSGYYFAYQGTVPFSLPAKPSLEGKDLMSSTDKDGIFFVRELSKAAQSGGGFVHFTFKKPGAGNTPKLAYATPIPGSPFWIGTGVYLDTIEQEKIRLDTQLSDNVSEHLKSTLMILGAGLLLIIGFSIAVSKSIVGPIQRATVAAEAISDGNLDIKLNRIGTDEIAELERELMKMAQVLRSNMTEIQQKTQVAEEKARAAEDASAQAQEALDQARTARNEGMLTAANKLDTVVQKVIDASGRIATQSKEIQKGTENQRVSVASTATAVEEMSATVLEVARNATQAAEASHKAYSEALEGQTIVGEAIGAIEETRTKSNELNENMAELEEQAESIGTIMNVITDIADQTNLLALNAAIEAARAGEAGRGFAVVADEVRKLAEKTMAATRDVGSAIAAIQQVSNSNVQSMTEALRHLEEAVQLSGKSGEMLGGIVTAADDSAEQIRSIAAASEQQSTASDEINANIGNINNIAELNAEEVTASVTALRDLQSQTSELGHIINQLKDEAQNA</sequence>
<feature type="domain" description="HAMP" evidence="11">
    <location>
        <begin position="228"/>
        <end position="280"/>
    </location>
</feature>
<comment type="similarity">
    <text evidence="7">Belongs to the methyl-accepting chemotaxis (MCP) protein family.</text>
</comment>
<dbReference type="Pfam" id="PF00672">
    <property type="entry name" value="HAMP"/>
    <property type="match status" value="1"/>
</dbReference>
<dbReference type="OrthoDB" id="9787709at2"/>
<dbReference type="SMART" id="SM00304">
    <property type="entry name" value="HAMP"/>
    <property type="match status" value="2"/>
</dbReference>
<evidence type="ECO:0000259" key="11">
    <source>
        <dbReference type="PROSITE" id="PS50885"/>
    </source>
</evidence>
<dbReference type="InterPro" id="IPR033480">
    <property type="entry name" value="sCache_2"/>
</dbReference>
<dbReference type="EMBL" id="FUYA01000002">
    <property type="protein sequence ID" value="SKA66771.1"/>
    <property type="molecule type" value="Genomic_DNA"/>
</dbReference>
<protein>
    <submittedName>
        <fullName evidence="12">Methyl-accepting chemotaxis sensory transducer with Cache sensor</fullName>
    </submittedName>
</protein>
<dbReference type="FunFam" id="1.10.287.950:FF:000001">
    <property type="entry name" value="Methyl-accepting chemotaxis sensory transducer"/>
    <property type="match status" value="1"/>
</dbReference>
<keyword evidence="6 8" id="KW-0807">Transducer</keyword>
<dbReference type="InterPro" id="IPR003660">
    <property type="entry name" value="HAMP_dom"/>
</dbReference>
<reference evidence="12 13" key="1">
    <citation type="submission" date="2017-02" db="EMBL/GenBank/DDBJ databases">
        <authorList>
            <person name="Peterson S.W."/>
        </authorList>
    </citation>
    <scope>NUCLEOTIDE SEQUENCE [LARGE SCALE GENOMIC DNA]</scope>
    <source>
        <strain evidence="12 13">DSM 18034</strain>
    </source>
</reference>
<feature type="coiled-coil region" evidence="9">
    <location>
        <begin position="261"/>
        <end position="316"/>
    </location>
</feature>
<dbReference type="PROSITE" id="PS50111">
    <property type="entry name" value="CHEMOTAXIS_TRANSDUC_2"/>
    <property type="match status" value="1"/>
</dbReference>
<dbReference type="STRING" id="1121442.SAMN02745702_00672"/>
<dbReference type="Pfam" id="PF17200">
    <property type="entry name" value="sCache_2"/>
    <property type="match status" value="1"/>
</dbReference>